<dbReference type="EMBL" id="JAMDLY010000008">
    <property type="protein sequence ID" value="MCY9529144.1"/>
    <property type="molecule type" value="Genomic_DNA"/>
</dbReference>
<dbReference type="Proteomes" id="UP001527090">
    <property type="component" value="Unassembled WGS sequence"/>
</dbReference>
<dbReference type="InterPro" id="IPR014054">
    <property type="entry name" value="Phage_regulatory_Rha"/>
</dbReference>
<protein>
    <submittedName>
        <fullName evidence="2">Rha family transcriptional regulator</fullName>
    </submittedName>
</protein>
<organism evidence="2 3">
    <name type="scientific">Paenibacillus alvei</name>
    <name type="common">Bacillus alvei</name>
    <dbReference type="NCBI Taxonomy" id="44250"/>
    <lineage>
        <taxon>Bacteria</taxon>
        <taxon>Bacillati</taxon>
        <taxon>Bacillota</taxon>
        <taxon>Bacilli</taxon>
        <taxon>Bacillales</taxon>
        <taxon>Paenibacillaceae</taxon>
        <taxon>Paenibacillus</taxon>
    </lineage>
</organism>
<sequence length="231" mass="27257">MNQDQFNATMTNWMQEHKKESIVYVDNGRVVTDSLMIAEVFGKEHARVMRDIRDLQCSVSFRVGNFAESTYINGQGREMPRYLVTENGFSLLAMGYTGQRAMEFKERYISEFERMKQHIQSGFSMNDLSPELRYMIKLEQRTQGVEQEVTALKRVVDNEVWITEIQKCRIREEVNKRLTTLRYLGYDNAFHQGLYSALKSHFGVAKYDKIPRKDYDIAISFIQGWYPKRRN</sequence>
<name>A0ABT4E5Y0_PAEAL</name>
<reference evidence="2 3" key="1">
    <citation type="submission" date="2022-05" db="EMBL/GenBank/DDBJ databases">
        <title>Genome Sequencing of Bee-Associated Microbes.</title>
        <authorList>
            <person name="Dunlap C."/>
        </authorList>
    </citation>
    <scope>NUCLEOTIDE SEQUENCE [LARGE SCALE GENOMIC DNA]</scope>
    <source>
        <strain evidence="2 3">NRRL NRS-750</strain>
    </source>
</reference>
<evidence type="ECO:0000313" key="2">
    <source>
        <dbReference type="EMBL" id="MCY9529144.1"/>
    </source>
</evidence>
<evidence type="ECO:0000313" key="3">
    <source>
        <dbReference type="Proteomes" id="UP001527090"/>
    </source>
</evidence>
<accession>A0ABT4E5Y0</accession>
<dbReference type="RefSeq" id="WP_268631870.1">
    <property type="nucleotide sequence ID" value="NZ_JAMDLY010000008.1"/>
</dbReference>
<dbReference type="NCBIfam" id="TIGR02681">
    <property type="entry name" value="phage_pRha"/>
    <property type="match status" value="1"/>
</dbReference>
<feature type="domain" description="ORF6C" evidence="1">
    <location>
        <begin position="132"/>
        <end position="229"/>
    </location>
</feature>
<dbReference type="Pfam" id="PF10552">
    <property type="entry name" value="ORF6C"/>
    <property type="match status" value="1"/>
</dbReference>
<dbReference type="InterPro" id="IPR018878">
    <property type="entry name" value="ORF6C_dom"/>
</dbReference>
<comment type="caution">
    <text evidence="2">The sequence shown here is derived from an EMBL/GenBank/DDBJ whole genome shotgun (WGS) entry which is preliminary data.</text>
</comment>
<gene>
    <name evidence="2" type="ORF">M5X04_07315</name>
</gene>
<dbReference type="Pfam" id="PF09669">
    <property type="entry name" value="Phage_pRha"/>
    <property type="match status" value="1"/>
</dbReference>
<keyword evidence="3" id="KW-1185">Reference proteome</keyword>
<proteinExistence type="predicted"/>
<evidence type="ECO:0000259" key="1">
    <source>
        <dbReference type="Pfam" id="PF10552"/>
    </source>
</evidence>